<dbReference type="AlphaFoldDB" id="A0A2S3R0Q3"/>
<dbReference type="EMBL" id="PDGH01000111">
    <property type="protein sequence ID" value="POB46052.1"/>
    <property type="molecule type" value="Genomic_DNA"/>
</dbReference>
<reference evidence="2 3" key="1">
    <citation type="journal article" date="2018" name="Front. Microbiol.">
        <title>Phylogeny of Vibrio vulnificus from the Analysis of the Core-Genome: Implications for Intra-Species Taxonomy.</title>
        <authorList>
            <person name="Roig F.J."/>
            <person name="Gonzalez-Candelas F."/>
            <person name="Sanjuan E."/>
            <person name="Fouz B."/>
            <person name="Feil E.J."/>
            <person name="Llorens C."/>
            <person name="Baker-Austin C."/>
            <person name="Oliver J.D."/>
            <person name="Danin-Poleg Y."/>
            <person name="Gibas C.J."/>
            <person name="Kashi Y."/>
            <person name="Gulig P.A."/>
            <person name="Morrison S.S."/>
            <person name="Amaro C."/>
        </authorList>
    </citation>
    <scope>NUCLEOTIDE SEQUENCE [LARGE SCALE GENOMIC DNA]</scope>
    <source>
        <strain evidence="2 3">CECT4608</strain>
    </source>
</reference>
<feature type="transmembrane region" description="Helical" evidence="1">
    <location>
        <begin position="47"/>
        <end position="71"/>
    </location>
</feature>
<comment type="caution">
    <text evidence="2">The sequence shown here is derived from an EMBL/GenBank/DDBJ whole genome shotgun (WGS) entry which is preliminary data.</text>
</comment>
<dbReference type="Proteomes" id="UP000237466">
    <property type="component" value="Unassembled WGS sequence"/>
</dbReference>
<sequence>MNIQVKDSLIAGLINGAINGYIASHHFKGMSSVPMSMEMISNSQVTVWGQAISLTFGLGIILSLITSKLFLRQLKTSHPQHSHELQRSFWKDLLPIALMQAGALFGWFVALAVIWTKYAGEVLVSPKTAVILIGVFAFVITLFVEVRTKKSIIYKKVNLLEQNTI</sequence>
<evidence type="ECO:0000256" key="1">
    <source>
        <dbReference type="SAM" id="Phobius"/>
    </source>
</evidence>
<gene>
    <name evidence="2" type="ORF">CRN52_15345</name>
</gene>
<name>A0A2S3R0Q3_VIBVL</name>
<evidence type="ECO:0000313" key="3">
    <source>
        <dbReference type="Proteomes" id="UP000237466"/>
    </source>
</evidence>
<proteinExistence type="predicted"/>
<feature type="transmembrane region" description="Helical" evidence="1">
    <location>
        <begin position="92"/>
        <end position="116"/>
    </location>
</feature>
<organism evidence="2 3">
    <name type="scientific">Vibrio vulnificus</name>
    <dbReference type="NCBI Taxonomy" id="672"/>
    <lineage>
        <taxon>Bacteria</taxon>
        <taxon>Pseudomonadati</taxon>
        <taxon>Pseudomonadota</taxon>
        <taxon>Gammaproteobacteria</taxon>
        <taxon>Vibrionales</taxon>
        <taxon>Vibrionaceae</taxon>
        <taxon>Vibrio</taxon>
    </lineage>
</organism>
<protein>
    <submittedName>
        <fullName evidence="2">Permease</fullName>
    </submittedName>
</protein>
<accession>A0A2S3R0Q3</accession>
<evidence type="ECO:0000313" key="2">
    <source>
        <dbReference type="EMBL" id="POB46052.1"/>
    </source>
</evidence>
<keyword evidence="1" id="KW-0812">Transmembrane</keyword>
<dbReference type="RefSeq" id="WP_103200697.1">
    <property type="nucleotide sequence ID" value="NZ_JAHLTO010000011.1"/>
</dbReference>
<feature type="transmembrane region" description="Helical" evidence="1">
    <location>
        <begin position="128"/>
        <end position="146"/>
    </location>
</feature>
<keyword evidence="1" id="KW-0472">Membrane</keyword>
<keyword evidence="1" id="KW-1133">Transmembrane helix</keyword>